<dbReference type="Proteomes" id="UP000827721">
    <property type="component" value="Unassembled WGS sequence"/>
</dbReference>
<organism evidence="1 2">
    <name type="scientific">Xanthoceras sorbifolium</name>
    <dbReference type="NCBI Taxonomy" id="99658"/>
    <lineage>
        <taxon>Eukaryota</taxon>
        <taxon>Viridiplantae</taxon>
        <taxon>Streptophyta</taxon>
        <taxon>Embryophyta</taxon>
        <taxon>Tracheophyta</taxon>
        <taxon>Spermatophyta</taxon>
        <taxon>Magnoliopsida</taxon>
        <taxon>eudicotyledons</taxon>
        <taxon>Gunneridae</taxon>
        <taxon>Pentapetalae</taxon>
        <taxon>rosids</taxon>
        <taxon>malvids</taxon>
        <taxon>Sapindales</taxon>
        <taxon>Sapindaceae</taxon>
        <taxon>Xanthoceroideae</taxon>
        <taxon>Xanthoceras</taxon>
    </lineage>
</organism>
<gene>
    <name evidence="1" type="ORF">JRO89_XS13G0110300</name>
</gene>
<sequence>MYFPLGTPIIRLKALVDKEKNRVILAESDEDFIDVLFSFLTMPMGTIIKRTRNVDIPPTVGIGCMNNLYESIANLDEQQFRTEACKSMLLHPRNAAEAECKRLKLKIDDEKLLSHYRDAICGCGKAMNFEIAFSGKESKARVFDARDRGVFLKGLTRFIITDTLQVMPASTEASLSLLYELQVTDEKIIEEQSHYIGVDKVLSLLKYSLVAEASLTKTLLKQNPEPELGKEDVCCGSRYAKSRMIPASNMHGGIRVKLTISKSKNIVCYAEASEDFVDLLFSFLTVPLGYTVKEMRNTFGGCITHLYNSVEKLDGEHYLKLCKHKEMLLSPKCAPDFSYKNYPLSIEEDRHPPYYVGLVYRNGKTVDELKSDDTSFTFYGQTSMLTVMDPKSHFKEATSGGFLMGPAKFTVTDNLIITPISPVTCMSLLSKLEVPFNDIKECVVHVGGEEASKLLLASFESESALTNAFLRESDQSAGTIVLPTP</sequence>
<evidence type="ECO:0000313" key="2">
    <source>
        <dbReference type="Proteomes" id="UP000827721"/>
    </source>
</evidence>
<name>A0ABQ8H7Q0_9ROSI</name>
<evidence type="ECO:0000313" key="1">
    <source>
        <dbReference type="EMBL" id="KAH7549954.1"/>
    </source>
</evidence>
<dbReference type="PANTHER" id="PTHR33103">
    <property type="entry name" value="OS01G0153900 PROTEIN"/>
    <property type="match status" value="1"/>
</dbReference>
<dbReference type="InterPro" id="IPR007750">
    <property type="entry name" value="DUF674"/>
</dbReference>
<accession>A0ABQ8H7Q0</accession>
<reference evidence="1 2" key="1">
    <citation type="submission" date="2021-02" db="EMBL/GenBank/DDBJ databases">
        <title>Plant Genome Project.</title>
        <authorList>
            <person name="Zhang R.-G."/>
        </authorList>
    </citation>
    <scope>NUCLEOTIDE SEQUENCE [LARGE SCALE GENOMIC DNA]</scope>
    <source>
        <tissue evidence="1">Leaves</tissue>
    </source>
</reference>
<comment type="caution">
    <text evidence="1">The sequence shown here is derived from an EMBL/GenBank/DDBJ whole genome shotgun (WGS) entry which is preliminary data.</text>
</comment>
<dbReference type="PANTHER" id="PTHR33103:SF27">
    <property type="entry name" value="OS04G0594700 PROTEIN"/>
    <property type="match status" value="1"/>
</dbReference>
<proteinExistence type="predicted"/>
<evidence type="ECO:0008006" key="3">
    <source>
        <dbReference type="Google" id="ProtNLM"/>
    </source>
</evidence>
<dbReference type="Pfam" id="PF05056">
    <property type="entry name" value="DUF674"/>
    <property type="match status" value="1"/>
</dbReference>
<dbReference type="EMBL" id="JAFEMO010000013">
    <property type="protein sequence ID" value="KAH7549954.1"/>
    <property type="molecule type" value="Genomic_DNA"/>
</dbReference>
<keyword evidence="2" id="KW-1185">Reference proteome</keyword>
<protein>
    <recommendedName>
        <fullName evidence="3">DUF674 family protein</fullName>
    </recommendedName>
</protein>